<reference evidence="10" key="1">
    <citation type="submission" date="2017-09" db="EMBL/GenBank/DDBJ databases">
        <title>The Reconstruction of 2,631 Draft Metagenome-Assembled Genomes from the Global Oceans.</title>
        <authorList>
            <person name="Tully B.J."/>
            <person name="Graham E.D."/>
            <person name="Heidelberg J.F."/>
        </authorList>
    </citation>
    <scope>NUCLEOTIDE SEQUENCE [LARGE SCALE GENOMIC DNA]</scope>
</reference>
<feature type="transmembrane region" description="Helical" evidence="7">
    <location>
        <begin position="77"/>
        <end position="99"/>
    </location>
</feature>
<name>A0A2D6YN40_9DELT</name>
<keyword evidence="3" id="KW-1003">Cell membrane</keyword>
<dbReference type="Proteomes" id="UP000226525">
    <property type="component" value="Unassembled WGS sequence"/>
</dbReference>
<evidence type="ECO:0000256" key="4">
    <source>
        <dbReference type="ARBA" id="ARBA00022692"/>
    </source>
</evidence>
<protein>
    <submittedName>
        <fullName evidence="9">Sugar ABC transporter permease</fullName>
    </submittedName>
</protein>
<feature type="transmembrane region" description="Helical" evidence="7">
    <location>
        <begin position="6"/>
        <end position="31"/>
    </location>
</feature>
<dbReference type="PANTHER" id="PTHR43744:SF12">
    <property type="entry name" value="ABC TRANSPORTER PERMEASE PROTEIN MG189-RELATED"/>
    <property type="match status" value="1"/>
</dbReference>
<proteinExistence type="inferred from homology"/>
<evidence type="ECO:0000259" key="8">
    <source>
        <dbReference type="PROSITE" id="PS50928"/>
    </source>
</evidence>
<sequence length="278" mass="30547">MNSRSISALLIYLGLLSYAAVTLFPLLWMVITAMKSGRELFRLPPSLVPDLLVAGTPFVNFVAVFEKSGFLGAVLNSMLVATLAAVGQLITCSMAGFVFANLRNRVFTGIYVLLLSTMFFPTEVTLIPEFLLFRQLGWLDTLLPLIVPSFFVGAFGTLMMTGFFKSIPFEIEEAAILDGASSFGIFKDIYLPFGAPALASLFLVAFIANWDEVLRPVIFNSSPEVKTLPQFLLDFVGQYESQWTVLLAGSFLATLPLIMIYIGCQKWVVAGFARSSLK</sequence>
<feature type="transmembrane region" description="Helical" evidence="7">
    <location>
        <begin position="243"/>
        <end position="264"/>
    </location>
</feature>
<feature type="transmembrane region" description="Helical" evidence="7">
    <location>
        <begin position="189"/>
        <end position="210"/>
    </location>
</feature>
<evidence type="ECO:0000313" key="9">
    <source>
        <dbReference type="EMBL" id="MAH64579.1"/>
    </source>
</evidence>
<dbReference type="EMBL" id="NZEX01000172">
    <property type="protein sequence ID" value="MAH64579.1"/>
    <property type="molecule type" value="Genomic_DNA"/>
</dbReference>
<dbReference type="GO" id="GO:0005886">
    <property type="term" value="C:plasma membrane"/>
    <property type="evidence" value="ECO:0007669"/>
    <property type="project" value="UniProtKB-SubCell"/>
</dbReference>
<evidence type="ECO:0000256" key="6">
    <source>
        <dbReference type="ARBA" id="ARBA00023136"/>
    </source>
</evidence>
<dbReference type="GO" id="GO:0055085">
    <property type="term" value="P:transmembrane transport"/>
    <property type="evidence" value="ECO:0007669"/>
    <property type="project" value="InterPro"/>
</dbReference>
<evidence type="ECO:0000256" key="3">
    <source>
        <dbReference type="ARBA" id="ARBA00022475"/>
    </source>
</evidence>
<dbReference type="InterPro" id="IPR035906">
    <property type="entry name" value="MetI-like_sf"/>
</dbReference>
<comment type="subcellular location">
    <subcellularLocation>
        <location evidence="1 7">Cell membrane</location>
        <topology evidence="1 7">Multi-pass membrane protein</topology>
    </subcellularLocation>
</comment>
<keyword evidence="6 7" id="KW-0472">Membrane</keyword>
<feature type="transmembrane region" description="Helical" evidence="7">
    <location>
        <begin position="106"/>
        <end position="122"/>
    </location>
</feature>
<dbReference type="InterPro" id="IPR000515">
    <property type="entry name" value="MetI-like"/>
</dbReference>
<keyword evidence="5 7" id="KW-1133">Transmembrane helix</keyword>
<evidence type="ECO:0000256" key="7">
    <source>
        <dbReference type="RuleBase" id="RU363032"/>
    </source>
</evidence>
<dbReference type="Gene3D" id="1.10.3720.10">
    <property type="entry name" value="MetI-like"/>
    <property type="match status" value="1"/>
</dbReference>
<comment type="caution">
    <text evidence="9">The sequence shown here is derived from an EMBL/GenBank/DDBJ whole genome shotgun (WGS) entry which is preliminary data.</text>
</comment>
<dbReference type="PANTHER" id="PTHR43744">
    <property type="entry name" value="ABC TRANSPORTER PERMEASE PROTEIN MG189-RELATED-RELATED"/>
    <property type="match status" value="1"/>
</dbReference>
<evidence type="ECO:0000256" key="1">
    <source>
        <dbReference type="ARBA" id="ARBA00004651"/>
    </source>
</evidence>
<evidence type="ECO:0000256" key="5">
    <source>
        <dbReference type="ARBA" id="ARBA00022989"/>
    </source>
</evidence>
<evidence type="ECO:0000256" key="2">
    <source>
        <dbReference type="ARBA" id="ARBA00022448"/>
    </source>
</evidence>
<gene>
    <name evidence="9" type="ORF">CMN54_14285</name>
</gene>
<feature type="transmembrane region" description="Helical" evidence="7">
    <location>
        <begin position="142"/>
        <end position="164"/>
    </location>
</feature>
<dbReference type="SUPFAM" id="SSF161098">
    <property type="entry name" value="MetI-like"/>
    <property type="match status" value="1"/>
</dbReference>
<keyword evidence="4 7" id="KW-0812">Transmembrane</keyword>
<feature type="domain" description="ABC transmembrane type-1" evidence="8">
    <location>
        <begin position="74"/>
        <end position="264"/>
    </location>
</feature>
<dbReference type="CDD" id="cd06261">
    <property type="entry name" value="TM_PBP2"/>
    <property type="match status" value="1"/>
</dbReference>
<dbReference type="AlphaFoldDB" id="A0A2D6YN40"/>
<accession>A0A2D6YN40</accession>
<dbReference type="Pfam" id="PF00528">
    <property type="entry name" value="BPD_transp_1"/>
    <property type="match status" value="1"/>
</dbReference>
<organism evidence="9 10">
    <name type="scientific">SAR324 cluster bacterium</name>
    <dbReference type="NCBI Taxonomy" id="2024889"/>
    <lineage>
        <taxon>Bacteria</taxon>
        <taxon>Deltaproteobacteria</taxon>
        <taxon>SAR324 cluster</taxon>
    </lineage>
</organism>
<dbReference type="PROSITE" id="PS50928">
    <property type="entry name" value="ABC_TM1"/>
    <property type="match status" value="1"/>
</dbReference>
<comment type="similarity">
    <text evidence="7">Belongs to the binding-protein-dependent transport system permease family.</text>
</comment>
<keyword evidence="2 7" id="KW-0813">Transport</keyword>
<evidence type="ECO:0000313" key="10">
    <source>
        <dbReference type="Proteomes" id="UP000226525"/>
    </source>
</evidence>